<dbReference type="RefSeq" id="WP_344046704.1">
    <property type="nucleotide sequence ID" value="NZ_BAAAPB010000004.1"/>
</dbReference>
<keyword evidence="2" id="KW-0472">Membrane</keyword>
<reference evidence="3 4" key="1">
    <citation type="journal article" date="2019" name="Int. J. Syst. Evol. Microbiol.">
        <title>The Global Catalogue of Microorganisms (GCM) 10K type strain sequencing project: providing services to taxonomists for standard genome sequencing and annotation.</title>
        <authorList>
            <consortium name="The Broad Institute Genomics Platform"/>
            <consortium name="The Broad Institute Genome Sequencing Center for Infectious Disease"/>
            <person name="Wu L."/>
            <person name="Ma J."/>
        </authorList>
    </citation>
    <scope>NUCLEOTIDE SEQUENCE [LARGE SCALE GENOMIC DNA]</scope>
    <source>
        <strain evidence="3 4">JCM 15309</strain>
    </source>
</reference>
<protein>
    <submittedName>
        <fullName evidence="3">Uncharacterized protein</fullName>
    </submittedName>
</protein>
<evidence type="ECO:0000313" key="4">
    <source>
        <dbReference type="Proteomes" id="UP001500571"/>
    </source>
</evidence>
<feature type="transmembrane region" description="Helical" evidence="2">
    <location>
        <begin position="26"/>
        <end position="47"/>
    </location>
</feature>
<keyword evidence="4" id="KW-1185">Reference proteome</keyword>
<evidence type="ECO:0000313" key="3">
    <source>
        <dbReference type="EMBL" id="GAA1969867.1"/>
    </source>
</evidence>
<sequence>MNSLITTVVTTWASQGPKPEDVKAGWTAFVVFLLLLVAVALLGWSLSRQLKKAERNKEAGILPSSKKERQGHAPQA</sequence>
<name>A0ABN2RIP2_9ACTN</name>
<accession>A0ABN2RIP2</accession>
<dbReference type="EMBL" id="BAAAPB010000004">
    <property type="protein sequence ID" value="GAA1969867.1"/>
    <property type="molecule type" value="Genomic_DNA"/>
</dbReference>
<dbReference type="Proteomes" id="UP001500571">
    <property type="component" value="Unassembled WGS sequence"/>
</dbReference>
<feature type="compositionally biased region" description="Basic and acidic residues" evidence="1">
    <location>
        <begin position="65"/>
        <end position="76"/>
    </location>
</feature>
<comment type="caution">
    <text evidence="3">The sequence shown here is derived from an EMBL/GenBank/DDBJ whole genome shotgun (WGS) entry which is preliminary data.</text>
</comment>
<feature type="region of interest" description="Disordered" evidence="1">
    <location>
        <begin position="53"/>
        <end position="76"/>
    </location>
</feature>
<keyword evidence="2" id="KW-1133">Transmembrane helix</keyword>
<gene>
    <name evidence="3" type="ORF">GCM10009798_33190</name>
</gene>
<evidence type="ECO:0000256" key="2">
    <source>
        <dbReference type="SAM" id="Phobius"/>
    </source>
</evidence>
<organism evidence="3 4">
    <name type="scientific">Nocardioides panacihumi</name>
    <dbReference type="NCBI Taxonomy" id="400774"/>
    <lineage>
        <taxon>Bacteria</taxon>
        <taxon>Bacillati</taxon>
        <taxon>Actinomycetota</taxon>
        <taxon>Actinomycetes</taxon>
        <taxon>Propionibacteriales</taxon>
        <taxon>Nocardioidaceae</taxon>
        <taxon>Nocardioides</taxon>
    </lineage>
</organism>
<evidence type="ECO:0000256" key="1">
    <source>
        <dbReference type="SAM" id="MobiDB-lite"/>
    </source>
</evidence>
<proteinExistence type="predicted"/>
<keyword evidence="2" id="KW-0812">Transmembrane</keyword>